<sequence>MALAWDPCPAKAGVKIANALEAGVLDAHTAAAYQLLERRDPDAVPAGFHEPLVPMYCTTPLAVAANELRGDAPEAAGKILLEALQRPRLAFSVVSPSGHFRLHYDLEGREAVDPTDDDGNGTPDYVDQAAAIADSVWELEIEQLGYRPPPGDI</sequence>
<dbReference type="EMBL" id="UINC01188550">
    <property type="protein sequence ID" value="SVE01825.1"/>
    <property type="molecule type" value="Genomic_DNA"/>
</dbReference>
<evidence type="ECO:0000313" key="1">
    <source>
        <dbReference type="EMBL" id="SVE01825.1"/>
    </source>
</evidence>
<organism evidence="1">
    <name type="scientific">marine metagenome</name>
    <dbReference type="NCBI Taxonomy" id="408172"/>
    <lineage>
        <taxon>unclassified sequences</taxon>
        <taxon>metagenomes</taxon>
        <taxon>ecological metagenomes</taxon>
    </lineage>
</organism>
<protein>
    <submittedName>
        <fullName evidence="1">Uncharacterized protein</fullName>
    </submittedName>
</protein>
<proteinExistence type="predicted"/>
<reference evidence="1" key="1">
    <citation type="submission" date="2018-05" db="EMBL/GenBank/DDBJ databases">
        <authorList>
            <person name="Lanie J.A."/>
            <person name="Ng W.-L."/>
            <person name="Kazmierczak K.M."/>
            <person name="Andrzejewski T.M."/>
            <person name="Davidsen T.M."/>
            <person name="Wayne K.J."/>
            <person name="Tettelin H."/>
            <person name="Glass J.I."/>
            <person name="Rusch D."/>
            <person name="Podicherti R."/>
            <person name="Tsui H.-C.T."/>
            <person name="Winkler M.E."/>
        </authorList>
    </citation>
    <scope>NUCLEOTIDE SEQUENCE</scope>
</reference>
<accession>A0A383A3M6</accession>
<feature type="non-terminal residue" evidence="1">
    <location>
        <position position="153"/>
    </location>
</feature>
<dbReference type="AlphaFoldDB" id="A0A383A3M6"/>
<name>A0A383A3M6_9ZZZZ</name>
<gene>
    <name evidence="1" type="ORF">METZ01_LOCUS454679</name>
</gene>